<proteinExistence type="predicted"/>
<evidence type="ECO:0000313" key="3">
    <source>
        <dbReference type="EMBL" id="BDG08087.1"/>
    </source>
</evidence>
<dbReference type="EMBL" id="AP025592">
    <property type="protein sequence ID" value="BDG08087.1"/>
    <property type="molecule type" value="Genomic_DNA"/>
</dbReference>
<keyword evidence="4" id="KW-1185">Reference proteome</keyword>
<dbReference type="InterPro" id="IPR000253">
    <property type="entry name" value="FHA_dom"/>
</dbReference>
<dbReference type="SUPFAM" id="SSF49879">
    <property type="entry name" value="SMAD/FHA domain"/>
    <property type="match status" value="1"/>
</dbReference>
<dbReference type="CDD" id="cd00060">
    <property type="entry name" value="FHA"/>
    <property type="match status" value="1"/>
</dbReference>
<evidence type="ECO:0000259" key="2">
    <source>
        <dbReference type="PROSITE" id="PS50006"/>
    </source>
</evidence>
<evidence type="ECO:0000313" key="4">
    <source>
        <dbReference type="Proteomes" id="UP001162734"/>
    </source>
</evidence>
<evidence type="ECO:0000256" key="1">
    <source>
        <dbReference type="SAM" id="Phobius"/>
    </source>
</evidence>
<keyword evidence="1" id="KW-0812">Transmembrane</keyword>
<dbReference type="SMART" id="SM00240">
    <property type="entry name" value="FHA"/>
    <property type="match status" value="1"/>
</dbReference>
<dbReference type="Gene3D" id="2.60.200.20">
    <property type="match status" value="1"/>
</dbReference>
<accession>A0ABM7X8E0</accession>
<protein>
    <recommendedName>
        <fullName evidence="2">FHA domain-containing protein</fullName>
    </recommendedName>
</protein>
<gene>
    <name evidence="3" type="ORF">AMPC_12000</name>
</gene>
<feature type="domain" description="FHA" evidence="2">
    <location>
        <begin position="51"/>
        <end position="100"/>
    </location>
</feature>
<name>A0ABM7X8E0_9BACT</name>
<feature type="transmembrane region" description="Helical" evidence="1">
    <location>
        <begin position="146"/>
        <end position="164"/>
    </location>
</feature>
<sequence>MRANEPGGRPEGTRTLAGRILRGEPLPAELPHLRVVAGPGAGETVPLADGVTLGRALDADCRLADPAASRRHARVEARAAGEVLVDLGSKNGVRVNGRRLRRPRPLRHGDRIRIGRTELQVVRPAPPRAGPAPASAGASHPRRLRLRLLAAAGLLALAAGWLAVPR</sequence>
<dbReference type="RefSeq" id="WP_248345243.1">
    <property type="nucleotide sequence ID" value="NZ_AP025592.1"/>
</dbReference>
<dbReference type="InterPro" id="IPR008984">
    <property type="entry name" value="SMAD_FHA_dom_sf"/>
</dbReference>
<keyword evidence="1" id="KW-0472">Membrane</keyword>
<keyword evidence="1" id="KW-1133">Transmembrane helix</keyword>
<reference evidence="4" key="1">
    <citation type="journal article" date="2022" name="Int. J. Syst. Evol. Microbiol.">
        <title>Anaeromyxobacter oryzae sp. nov., Anaeromyxobacter diazotrophicus sp. nov. and Anaeromyxobacter paludicola sp. nov., isolated from paddy soils.</title>
        <authorList>
            <person name="Itoh H."/>
            <person name="Xu Z."/>
            <person name="Mise K."/>
            <person name="Masuda Y."/>
            <person name="Ushijima N."/>
            <person name="Hayakawa C."/>
            <person name="Shiratori Y."/>
            <person name="Senoo K."/>
        </authorList>
    </citation>
    <scope>NUCLEOTIDE SEQUENCE [LARGE SCALE GENOMIC DNA]</scope>
    <source>
        <strain evidence="4">Red630</strain>
    </source>
</reference>
<organism evidence="3 4">
    <name type="scientific">Anaeromyxobacter paludicola</name>
    <dbReference type="NCBI Taxonomy" id="2918171"/>
    <lineage>
        <taxon>Bacteria</taxon>
        <taxon>Pseudomonadati</taxon>
        <taxon>Myxococcota</taxon>
        <taxon>Myxococcia</taxon>
        <taxon>Myxococcales</taxon>
        <taxon>Cystobacterineae</taxon>
        <taxon>Anaeromyxobacteraceae</taxon>
        <taxon>Anaeromyxobacter</taxon>
    </lineage>
</organism>
<dbReference type="Proteomes" id="UP001162734">
    <property type="component" value="Chromosome"/>
</dbReference>
<dbReference type="InterPro" id="IPR050923">
    <property type="entry name" value="Cell_Proc_Reg/RNA_Proc"/>
</dbReference>
<dbReference type="PANTHER" id="PTHR23308">
    <property type="entry name" value="NUCLEAR INHIBITOR OF PROTEIN PHOSPHATASE-1"/>
    <property type="match status" value="1"/>
</dbReference>
<dbReference type="Pfam" id="PF00498">
    <property type="entry name" value="FHA"/>
    <property type="match status" value="1"/>
</dbReference>
<dbReference type="PROSITE" id="PS50006">
    <property type="entry name" value="FHA_DOMAIN"/>
    <property type="match status" value="1"/>
</dbReference>